<keyword evidence="1" id="KW-0472">Membrane</keyword>
<sequence length="326" mass="34858">MDETSEREPMTRARRQLVGVLVALFAAMLLYKVLHAGGLEQTALFYVGLPAFIALAVAIGVRPKSATGTALAAVTIGLALAGPLLNEGIVCLVLAAPLFYLLAVIIAAPIDLARRSARKSRGGRAHAFATVPLIALLALEGTGAYELPRDGIVAVTRTIAMSPAQFERNLASPPHFAAPKPVFLQIPFPRPQQSEGTGLGVGAHRVIAFNPHRSLGIGSHPTPRSMRLAITAHTPGHVRFAVTHDTTLARWLDLRSAEVTWQPSPTGRTEVTWTLHYRRTFDPGWYFGPIQKYGMEQAAAYLSDTFSHPTAPATTPSAAPAGTSTR</sequence>
<dbReference type="SUPFAM" id="SSF55961">
    <property type="entry name" value="Bet v1-like"/>
    <property type="match status" value="1"/>
</dbReference>
<accession>A0A401QPR4</accession>
<evidence type="ECO:0000313" key="2">
    <source>
        <dbReference type="EMBL" id="GCB87397.1"/>
    </source>
</evidence>
<feature type="transmembrane region" description="Helical" evidence="1">
    <location>
        <begin position="125"/>
        <end position="145"/>
    </location>
</feature>
<dbReference type="RefSeq" id="WP_045788215.1">
    <property type="nucleotide sequence ID" value="NZ_BHXC01000001.1"/>
</dbReference>
<reference evidence="2 3" key="1">
    <citation type="journal article" date="2019" name="Microbiol. Resour. Announc.">
        <title>Draft Genome Sequence of the Most Traditional epsilon-Poly-l-Lysine Producer, Streptomyces albulus NBRC14147.</title>
        <authorList>
            <person name="Yamanaka K."/>
            <person name="Hamano Y."/>
        </authorList>
    </citation>
    <scope>NUCLEOTIDE SEQUENCE [LARGE SCALE GENOMIC DNA]</scope>
    <source>
        <strain evidence="2 3">NBRC 14147</strain>
    </source>
</reference>
<proteinExistence type="predicted"/>
<keyword evidence="1" id="KW-0812">Transmembrane</keyword>
<evidence type="ECO:0000313" key="3">
    <source>
        <dbReference type="Proteomes" id="UP000288351"/>
    </source>
</evidence>
<comment type="caution">
    <text evidence="2">The sequence shown here is derived from an EMBL/GenBank/DDBJ whole genome shotgun (WGS) entry which is preliminary data.</text>
</comment>
<organism evidence="2 3">
    <name type="scientific">Streptomyces noursei</name>
    <name type="common">Streptomyces albulus</name>
    <dbReference type="NCBI Taxonomy" id="1971"/>
    <lineage>
        <taxon>Bacteria</taxon>
        <taxon>Bacillati</taxon>
        <taxon>Actinomycetota</taxon>
        <taxon>Actinomycetes</taxon>
        <taxon>Kitasatosporales</taxon>
        <taxon>Streptomycetaceae</taxon>
        <taxon>Streptomyces</taxon>
    </lineage>
</organism>
<evidence type="ECO:0000256" key="1">
    <source>
        <dbReference type="SAM" id="Phobius"/>
    </source>
</evidence>
<protein>
    <recommendedName>
        <fullName evidence="4">Polyketide cyclase</fullName>
    </recommendedName>
</protein>
<evidence type="ECO:0008006" key="4">
    <source>
        <dbReference type="Google" id="ProtNLM"/>
    </source>
</evidence>
<dbReference type="EMBL" id="BHXC01000001">
    <property type="protein sequence ID" value="GCB87397.1"/>
    <property type="molecule type" value="Genomic_DNA"/>
</dbReference>
<gene>
    <name evidence="2" type="ORF">SALB_00048</name>
</gene>
<feature type="transmembrane region" description="Helical" evidence="1">
    <location>
        <begin position="68"/>
        <end position="86"/>
    </location>
</feature>
<keyword evidence="1" id="KW-1133">Transmembrane helix</keyword>
<feature type="transmembrane region" description="Helical" evidence="1">
    <location>
        <begin position="43"/>
        <end position="61"/>
    </location>
</feature>
<dbReference type="AlphaFoldDB" id="A0A401QPR4"/>
<dbReference type="Proteomes" id="UP000288351">
    <property type="component" value="Unassembled WGS sequence"/>
</dbReference>
<feature type="transmembrane region" description="Helical" evidence="1">
    <location>
        <begin position="17"/>
        <end position="37"/>
    </location>
</feature>
<name>A0A401QPR4_STRNR</name>
<feature type="transmembrane region" description="Helical" evidence="1">
    <location>
        <begin position="92"/>
        <end position="113"/>
    </location>
</feature>